<dbReference type="Proteomes" id="UP000061809">
    <property type="component" value="Chromosome"/>
</dbReference>
<organism evidence="3 4">
    <name type="scientific">Bacteroides cellulosilyticus</name>
    <dbReference type="NCBI Taxonomy" id="246787"/>
    <lineage>
        <taxon>Bacteria</taxon>
        <taxon>Pseudomonadati</taxon>
        <taxon>Bacteroidota</taxon>
        <taxon>Bacteroidia</taxon>
        <taxon>Bacteroidales</taxon>
        <taxon>Bacteroidaceae</taxon>
        <taxon>Bacteroides</taxon>
    </lineage>
</organism>
<dbReference type="EC" id="2.4.-.-" evidence="3"/>
<feature type="transmembrane region" description="Helical" evidence="1">
    <location>
        <begin position="89"/>
        <end position="107"/>
    </location>
</feature>
<keyword evidence="1" id="KW-1133">Transmembrane helix</keyword>
<evidence type="ECO:0000256" key="1">
    <source>
        <dbReference type="SAM" id="Phobius"/>
    </source>
</evidence>
<dbReference type="GO" id="GO:0016757">
    <property type="term" value="F:glycosyltransferase activity"/>
    <property type="evidence" value="ECO:0007669"/>
    <property type="project" value="UniProtKB-KW"/>
</dbReference>
<protein>
    <submittedName>
        <fullName evidence="3">Putative teichuronic acid biosynthesis glycosyltransferase TuaH</fullName>
        <ecNumber evidence="3">2.4.-.-</ecNumber>
    </submittedName>
</protein>
<gene>
    <name evidence="3" type="primary">tuaH</name>
    <name evidence="3" type="ORF">BcellWH2_00698</name>
</gene>
<dbReference type="InterPro" id="IPR001296">
    <property type="entry name" value="Glyco_trans_1"/>
</dbReference>
<keyword evidence="1" id="KW-0812">Transmembrane</keyword>
<dbReference type="SUPFAM" id="SSF53756">
    <property type="entry name" value="UDP-Glycosyltransferase/glycogen phosphorylase"/>
    <property type="match status" value="1"/>
</dbReference>
<sequence length="364" mass="42787">MLSKKIIFITGNLTQPRVIKRIKAFKEQGFDICVYGFDRGTFQNVNVLSSDIPVECLGHLENSQQYFKSLLLNRKKLLPIFRKYRNQDVWYYTFGFIPALITLLYSSKPFTYEISDLIYGYLKNGLLREGFRIIDKFIIRRSYLTVLTSQGFYNYLFPKLNRKNVLVQPNKLESSFMDYRRVCSPISTDRIRFAFIGFLRYPNTVFRFASIIGERYPQHSFSFYGDSNYRDDVSMLAKKYNNVFFYGKFRNPEDLPDIYEKVDIVVACYDTSTFNEKVAEPNKLYEALFFGKPIIVSEGTFLSHRVSEMFCGYEIDASNDKNIVAFLNNLQVEDVNEKIRNIEKMDKSVMVDNPFDIFSALYNR</sequence>
<proteinExistence type="predicted"/>
<evidence type="ECO:0000313" key="3">
    <source>
        <dbReference type="EMBL" id="ALJ57962.1"/>
    </source>
</evidence>
<keyword evidence="3" id="KW-0808">Transferase</keyword>
<dbReference type="Pfam" id="PF00534">
    <property type="entry name" value="Glycos_transf_1"/>
    <property type="match status" value="1"/>
</dbReference>
<keyword evidence="1" id="KW-0472">Membrane</keyword>
<dbReference type="KEGG" id="bcel:BcellWH2_00698"/>
<evidence type="ECO:0000313" key="4">
    <source>
        <dbReference type="Proteomes" id="UP000061809"/>
    </source>
</evidence>
<evidence type="ECO:0000259" key="2">
    <source>
        <dbReference type="Pfam" id="PF00534"/>
    </source>
</evidence>
<keyword evidence="3" id="KW-0328">Glycosyltransferase</keyword>
<accession>A0A0P0G712</accession>
<dbReference type="Gene3D" id="3.40.50.2000">
    <property type="entry name" value="Glycogen Phosphorylase B"/>
    <property type="match status" value="1"/>
</dbReference>
<name>A0A0P0G712_9BACE</name>
<dbReference type="AlphaFoldDB" id="A0A0P0G712"/>
<dbReference type="EMBL" id="CP012801">
    <property type="protein sequence ID" value="ALJ57962.1"/>
    <property type="molecule type" value="Genomic_DNA"/>
</dbReference>
<dbReference type="RefSeq" id="WP_029428939.1">
    <property type="nucleotide sequence ID" value="NZ_CP012801.1"/>
</dbReference>
<feature type="domain" description="Glycosyl transferase family 1" evidence="2">
    <location>
        <begin position="202"/>
        <end position="329"/>
    </location>
</feature>
<dbReference type="PATRIC" id="fig|246787.4.peg.722"/>
<reference evidence="3 4" key="1">
    <citation type="journal article" date="2015" name="Science">
        <title>Genetic determinants of in vivo fitness and diet responsiveness in multiple human gut Bacteroides.</title>
        <authorList>
            <person name="Wu M."/>
            <person name="McNulty N.P."/>
            <person name="Rodionov D.A."/>
            <person name="Khoroshkin M.S."/>
            <person name="Griffin N.W."/>
            <person name="Cheng J."/>
            <person name="Latreille P."/>
            <person name="Kerstetter R.A."/>
            <person name="Terrapon N."/>
            <person name="Henrissat B."/>
            <person name="Osterman A.L."/>
            <person name="Gordon J.I."/>
        </authorList>
    </citation>
    <scope>NUCLEOTIDE SEQUENCE [LARGE SCALE GENOMIC DNA]</scope>
    <source>
        <strain evidence="3 4">WH2</strain>
    </source>
</reference>